<protein>
    <submittedName>
        <fullName evidence="1">Uncharacterized protein</fullName>
    </submittedName>
</protein>
<proteinExistence type="predicted"/>
<keyword evidence="2" id="KW-1185">Reference proteome</keyword>
<reference evidence="1 2" key="2">
    <citation type="journal article" date="2014" name="J. Gen. Appl. Microbiol.">
        <title>The early diverging ascomycetous budding yeast Saitoella complicata has three histone deacetylases belonging to the Clr6, Hos2, and Rpd3 lineages.</title>
        <authorList>
            <person name="Nishida H."/>
            <person name="Matsumoto T."/>
            <person name="Kondo S."/>
            <person name="Hamamoto M."/>
            <person name="Yoshikawa H."/>
        </authorList>
    </citation>
    <scope>NUCLEOTIDE SEQUENCE [LARGE SCALE GENOMIC DNA]</scope>
    <source>
        <strain evidence="1 2">NRRL Y-17804</strain>
    </source>
</reference>
<dbReference type="AlphaFoldDB" id="A0A0E9NIC5"/>
<reference evidence="1 2" key="3">
    <citation type="journal article" date="2015" name="Genome Announc.">
        <title>Draft Genome Sequence of the Archiascomycetous Yeast Saitoella complicata.</title>
        <authorList>
            <person name="Yamauchi K."/>
            <person name="Kondo S."/>
            <person name="Hamamoto M."/>
            <person name="Takahashi Y."/>
            <person name="Ogura Y."/>
            <person name="Hayashi T."/>
            <person name="Nishida H."/>
        </authorList>
    </citation>
    <scope>NUCLEOTIDE SEQUENCE [LARGE SCALE GENOMIC DNA]</scope>
    <source>
        <strain evidence="1 2">NRRL Y-17804</strain>
    </source>
</reference>
<sequence>MERSWQESLLNRAADCALAPWRNIRNRWWKAGILGIPSENAATSDVLADRYRRGRGDVICVKGEAFLATHPLPDQAVGVPRRAQQGSCCSTYPLQLIPVTVTLTVLRLYRDRSRRTVLRAMQGLHDLAAPFAVHVTRHLHDQSTTRRSTYIKQNSKTAMTLNMKSSSIGVGGRQSLGKLPMNLRARNGPRVEGIRALKEDSAVRRCRKRKKSLSALSSDPGLDFTRVFARSRPDWARLIVQS</sequence>
<reference evidence="1 2" key="1">
    <citation type="journal article" date="2011" name="J. Gen. Appl. Microbiol.">
        <title>Draft genome sequencing of the enigmatic yeast Saitoella complicata.</title>
        <authorList>
            <person name="Nishida H."/>
            <person name="Hamamoto M."/>
            <person name="Sugiyama J."/>
        </authorList>
    </citation>
    <scope>NUCLEOTIDE SEQUENCE [LARGE SCALE GENOMIC DNA]</scope>
    <source>
        <strain evidence="1 2">NRRL Y-17804</strain>
    </source>
</reference>
<name>A0A0E9NIC5_SAICN</name>
<comment type="caution">
    <text evidence="1">The sequence shown here is derived from an EMBL/GenBank/DDBJ whole genome shotgun (WGS) entry which is preliminary data.</text>
</comment>
<organism evidence="1 2">
    <name type="scientific">Saitoella complicata (strain BCRC 22490 / CBS 7301 / JCM 7358 / NBRC 10748 / NRRL Y-17804)</name>
    <dbReference type="NCBI Taxonomy" id="698492"/>
    <lineage>
        <taxon>Eukaryota</taxon>
        <taxon>Fungi</taxon>
        <taxon>Dikarya</taxon>
        <taxon>Ascomycota</taxon>
        <taxon>Taphrinomycotina</taxon>
        <taxon>Taphrinomycotina incertae sedis</taxon>
        <taxon>Saitoella</taxon>
    </lineage>
</organism>
<dbReference type="RefSeq" id="XP_019022119.1">
    <property type="nucleotide sequence ID" value="XM_019165613.1"/>
</dbReference>
<gene>
    <name evidence="1" type="ORF">G7K_3771-t1</name>
</gene>
<accession>A0A0E9NIC5</accession>
<evidence type="ECO:0000313" key="2">
    <source>
        <dbReference type="Proteomes" id="UP000033140"/>
    </source>
</evidence>
<dbReference type="EMBL" id="BACD03000024">
    <property type="protein sequence ID" value="GAO49622.1"/>
    <property type="molecule type" value="Genomic_DNA"/>
</dbReference>
<dbReference type="Proteomes" id="UP000033140">
    <property type="component" value="Unassembled WGS sequence"/>
</dbReference>
<evidence type="ECO:0000313" key="1">
    <source>
        <dbReference type="EMBL" id="GAO49622.1"/>
    </source>
</evidence>